<keyword evidence="5" id="KW-0862">Zinc</keyword>
<keyword evidence="2" id="KW-0479">Metal-binding</keyword>
<proteinExistence type="predicted"/>
<dbReference type="GO" id="GO:0046854">
    <property type="term" value="P:phosphatidylinositol phosphate biosynthetic process"/>
    <property type="evidence" value="ECO:0007669"/>
    <property type="project" value="TreeGrafter"/>
</dbReference>
<dbReference type="GO" id="GO:0010008">
    <property type="term" value="C:endosome membrane"/>
    <property type="evidence" value="ECO:0007669"/>
    <property type="project" value="UniProtKB-SubCell"/>
</dbReference>
<keyword evidence="4 8" id="KW-0863">Zinc-finger</keyword>
<evidence type="ECO:0000256" key="2">
    <source>
        <dbReference type="ARBA" id="ARBA00022723"/>
    </source>
</evidence>
<accession>A0A7J7LBA6</accession>
<evidence type="ECO:0000256" key="1">
    <source>
        <dbReference type="ARBA" id="ARBA00004608"/>
    </source>
</evidence>
<comment type="caution">
    <text evidence="11">The sequence shown here is derived from an EMBL/GenBank/DDBJ whole genome shotgun (WGS) entry which is preliminary data.</text>
</comment>
<dbReference type="Proteomes" id="UP000541444">
    <property type="component" value="Unassembled WGS sequence"/>
</dbReference>
<dbReference type="PANTHER" id="PTHR45748:SF21">
    <property type="entry name" value="1-PHOSPHATIDYLINOSITOL-3-PHOSPHATE 5-KINASE FAB1A"/>
    <property type="match status" value="1"/>
</dbReference>
<feature type="compositionally biased region" description="Polar residues" evidence="9">
    <location>
        <begin position="150"/>
        <end position="175"/>
    </location>
</feature>
<dbReference type="InterPro" id="IPR017455">
    <property type="entry name" value="Znf_FYVE-rel"/>
</dbReference>
<dbReference type="InterPro" id="IPR011011">
    <property type="entry name" value="Znf_FYVE_PHD"/>
</dbReference>
<dbReference type="GO" id="GO:0008270">
    <property type="term" value="F:zinc ion binding"/>
    <property type="evidence" value="ECO:0007669"/>
    <property type="project" value="UniProtKB-KW"/>
</dbReference>
<feature type="domain" description="FYVE-type" evidence="10">
    <location>
        <begin position="36"/>
        <end position="103"/>
    </location>
</feature>
<gene>
    <name evidence="11" type="ORF">GIB67_009651</name>
</gene>
<dbReference type="Gene3D" id="3.30.40.10">
    <property type="entry name" value="Zinc/RING finger domain, C3HC4 (zinc finger)"/>
    <property type="match status" value="1"/>
</dbReference>
<dbReference type="SMART" id="SM00064">
    <property type="entry name" value="FYVE"/>
    <property type="match status" value="1"/>
</dbReference>
<dbReference type="FunFam" id="3.30.40.10:FF:000384">
    <property type="entry name" value="1-phosphatidylinositol-3-phosphate 5-kinase FAB1B"/>
    <property type="match status" value="1"/>
</dbReference>
<dbReference type="PROSITE" id="PS50178">
    <property type="entry name" value="ZF_FYVE"/>
    <property type="match status" value="1"/>
</dbReference>
<reference evidence="11 12" key="1">
    <citation type="journal article" date="2020" name="IScience">
        <title>Genome Sequencing of the Endangered Kingdonia uniflora (Circaeasteraceae, Ranunculales) Reveals Potential Mechanisms of Evolutionary Specialization.</title>
        <authorList>
            <person name="Sun Y."/>
            <person name="Deng T."/>
            <person name="Zhang A."/>
            <person name="Moore M.J."/>
            <person name="Landis J.B."/>
            <person name="Lin N."/>
            <person name="Zhang H."/>
            <person name="Zhang X."/>
            <person name="Huang J."/>
            <person name="Zhang X."/>
            <person name="Sun H."/>
            <person name="Wang H."/>
        </authorList>
    </citation>
    <scope>NUCLEOTIDE SEQUENCE [LARGE SCALE GENOMIC DNA]</scope>
    <source>
        <strain evidence="11">TB1705</strain>
        <tissue evidence="11">Leaf</tissue>
    </source>
</reference>
<dbReference type="InterPro" id="IPR013083">
    <property type="entry name" value="Znf_RING/FYVE/PHD"/>
</dbReference>
<feature type="compositionally biased region" description="Low complexity" evidence="9">
    <location>
        <begin position="118"/>
        <end position="148"/>
    </location>
</feature>
<keyword evidence="3" id="KW-0967">Endosome</keyword>
<comment type="subcellular location">
    <subcellularLocation>
        <location evidence="1">Endosome membrane</location>
    </subcellularLocation>
</comment>
<feature type="region of interest" description="Disordered" evidence="9">
    <location>
        <begin position="118"/>
        <end position="189"/>
    </location>
</feature>
<dbReference type="AlphaFoldDB" id="A0A7J7LBA6"/>
<dbReference type="InterPro" id="IPR000306">
    <property type="entry name" value="Znf_FYVE"/>
</dbReference>
<protein>
    <recommendedName>
        <fullName evidence="7">Phosphatidylinositol 3-phosphate 5-kinase type III</fullName>
    </recommendedName>
</protein>
<evidence type="ECO:0000313" key="11">
    <source>
        <dbReference type="EMBL" id="KAF6139804.1"/>
    </source>
</evidence>
<dbReference type="PANTHER" id="PTHR45748">
    <property type="entry name" value="1-PHOSPHATIDYLINOSITOL 3-PHOSPHATE 5-KINASE-RELATED"/>
    <property type="match status" value="1"/>
</dbReference>
<dbReference type="EMBL" id="JACGCM010002435">
    <property type="protein sequence ID" value="KAF6139804.1"/>
    <property type="molecule type" value="Genomic_DNA"/>
</dbReference>
<dbReference type="OrthoDB" id="1299427at2759"/>
<evidence type="ECO:0000256" key="3">
    <source>
        <dbReference type="ARBA" id="ARBA00022753"/>
    </source>
</evidence>
<name>A0A7J7LBA6_9MAGN</name>
<evidence type="ECO:0000256" key="9">
    <source>
        <dbReference type="SAM" id="MobiDB-lite"/>
    </source>
</evidence>
<evidence type="ECO:0000259" key="10">
    <source>
        <dbReference type="PROSITE" id="PS50178"/>
    </source>
</evidence>
<evidence type="ECO:0000256" key="6">
    <source>
        <dbReference type="ARBA" id="ARBA00023136"/>
    </source>
</evidence>
<evidence type="ECO:0000256" key="5">
    <source>
        <dbReference type="ARBA" id="ARBA00022833"/>
    </source>
</evidence>
<keyword evidence="12" id="KW-1185">Reference proteome</keyword>
<keyword evidence="6" id="KW-0472">Membrane</keyword>
<sequence length="220" mass="24429">MDSPDKRFSEIVDTVKSWIPRRTEPANLSRDFWMPDQSCRVCYECDAQFTVFNRKHHCRLCGRVFCAKCTSNSIPAPSDDPTKTGREDLERIRVCNYCYKQWGEQEMLTVDNGIQASTSGLSPSPSTTSLASSKSSVTVNSSNSTVGSMPYSTGPYQHVSNGSVLSPRQSVQAEQNTHKSDVASSRMNMDPMADVGDPSSGPFGYCMNRHPIVYLDRECV</sequence>
<organism evidence="11 12">
    <name type="scientific">Kingdonia uniflora</name>
    <dbReference type="NCBI Taxonomy" id="39325"/>
    <lineage>
        <taxon>Eukaryota</taxon>
        <taxon>Viridiplantae</taxon>
        <taxon>Streptophyta</taxon>
        <taxon>Embryophyta</taxon>
        <taxon>Tracheophyta</taxon>
        <taxon>Spermatophyta</taxon>
        <taxon>Magnoliopsida</taxon>
        <taxon>Ranunculales</taxon>
        <taxon>Circaeasteraceae</taxon>
        <taxon>Kingdonia</taxon>
    </lineage>
</organism>
<dbReference type="SUPFAM" id="SSF57903">
    <property type="entry name" value="FYVE/PHD zinc finger"/>
    <property type="match status" value="1"/>
</dbReference>
<evidence type="ECO:0000256" key="8">
    <source>
        <dbReference type="PROSITE-ProRule" id="PRU00091"/>
    </source>
</evidence>
<evidence type="ECO:0000256" key="7">
    <source>
        <dbReference type="ARBA" id="ARBA00077223"/>
    </source>
</evidence>
<dbReference type="GO" id="GO:0000285">
    <property type="term" value="F:1-phosphatidylinositol-3-phosphate 5-kinase activity"/>
    <property type="evidence" value="ECO:0007669"/>
    <property type="project" value="TreeGrafter"/>
</dbReference>
<evidence type="ECO:0000313" key="12">
    <source>
        <dbReference type="Proteomes" id="UP000541444"/>
    </source>
</evidence>
<evidence type="ECO:0000256" key="4">
    <source>
        <dbReference type="ARBA" id="ARBA00022771"/>
    </source>
</evidence>
<dbReference type="Pfam" id="PF01363">
    <property type="entry name" value="FYVE"/>
    <property type="match status" value="1"/>
</dbReference>